<dbReference type="OrthoDB" id="5842403at2759"/>
<dbReference type="PANTHER" id="PTHR21503:SF52">
    <property type="entry name" value="F-BOX DOMAIN-CONTAINING PROTEIN"/>
    <property type="match status" value="1"/>
</dbReference>
<dbReference type="EMBL" id="PDUG01000007">
    <property type="protein sequence ID" value="PIC14378.1"/>
    <property type="molecule type" value="Genomic_DNA"/>
</dbReference>
<protein>
    <recommendedName>
        <fullName evidence="1">F-box domain-containing protein</fullName>
    </recommendedName>
</protein>
<name>A0A2G5SH33_9PELO</name>
<dbReference type="PROSITE" id="PS50181">
    <property type="entry name" value="FBOX"/>
    <property type="match status" value="1"/>
</dbReference>
<evidence type="ECO:0000313" key="2">
    <source>
        <dbReference type="EMBL" id="PIC14378.1"/>
    </source>
</evidence>
<gene>
    <name evidence="2" type="ORF">B9Z55_026717</name>
</gene>
<proteinExistence type="predicted"/>
<dbReference type="Proteomes" id="UP000230233">
    <property type="component" value="Unassembled WGS sequence"/>
</dbReference>
<reference evidence="3" key="1">
    <citation type="submission" date="2017-10" db="EMBL/GenBank/DDBJ databases">
        <title>Rapid genome shrinkage in a self-fertile nematode reveals novel sperm competition proteins.</title>
        <authorList>
            <person name="Yin D."/>
            <person name="Schwarz E.M."/>
            <person name="Thomas C.G."/>
            <person name="Felde R.L."/>
            <person name="Korf I.F."/>
            <person name="Cutter A.D."/>
            <person name="Schartner C.M."/>
            <person name="Ralston E.J."/>
            <person name="Meyer B.J."/>
            <person name="Haag E.S."/>
        </authorList>
    </citation>
    <scope>NUCLEOTIDE SEQUENCE [LARGE SCALE GENOMIC DNA]</scope>
    <source>
        <strain evidence="3">JU1422</strain>
    </source>
</reference>
<evidence type="ECO:0000259" key="1">
    <source>
        <dbReference type="PROSITE" id="PS50181"/>
    </source>
</evidence>
<accession>A0A2G5SH33</accession>
<sequence>MESSYFNTNYNDDKNFKLMKLPDVALHDVIKFWSAADVFNFSHCSKKSSKRLRQVKSKKFSVTLNFSLDTIGFDNSYFFRSYEKNWMWKYQKWDFRNYGEIQIPTIFENKNVISFWNNVHYGLKDMFIHLSQILNCSVLSIESDERTPDEALMMALEFLSWKNQNSIQKLEIGSFECDLKEILEAIEVTETLKITSEFEIHPGDFEFYSKSVTIKNSWWIDNLECFKNCVEVELSESEISNQTIIDFFGKWAAGGYSNLRWLSVKSENLKEDLKLDGVPFLKDQKDLRTSEEKLIGDNIRAIYGSVPIFKNDGTPAFLRFHEKEGRFEMLI</sequence>
<organism evidence="2 3">
    <name type="scientific">Caenorhabditis nigoni</name>
    <dbReference type="NCBI Taxonomy" id="1611254"/>
    <lineage>
        <taxon>Eukaryota</taxon>
        <taxon>Metazoa</taxon>
        <taxon>Ecdysozoa</taxon>
        <taxon>Nematoda</taxon>
        <taxon>Chromadorea</taxon>
        <taxon>Rhabditida</taxon>
        <taxon>Rhabditina</taxon>
        <taxon>Rhabditomorpha</taxon>
        <taxon>Rhabditoidea</taxon>
        <taxon>Rhabditidae</taxon>
        <taxon>Peloderinae</taxon>
        <taxon>Caenorhabditis</taxon>
    </lineage>
</organism>
<feature type="domain" description="F-box" evidence="1">
    <location>
        <begin position="15"/>
        <end position="63"/>
    </location>
</feature>
<evidence type="ECO:0000313" key="3">
    <source>
        <dbReference type="Proteomes" id="UP000230233"/>
    </source>
</evidence>
<keyword evidence="3" id="KW-1185">Reference proteome</keyword>
<dbReference type="AlphaFoldDB" id="A0A2G5SH33"/>
<dbReference type="InterPro" id="IPR001810">
    <property type="entry name" value="F-box_dom"/>
</dbReference>
<comment type="caution">
    <text evidence="2">The sequence shown here is derived from an EMBL/GenBank/DDBJ whole genome shotgun (WGS) entry which is preliminary data.</text>
</comment>
<dbReference type="PANTHER" id="PTHR21503">
    <property type="entry name" value="F-BOX-CONTAINING HYPOTHETICAL PROTEIN C.ELEGANS"/>
    <property type="match status" value="1"/>
</dbReference>